<keyword evidence="3" id="KW-1185">Reference proteome</keyword>
<proteinExistence type="predicted"/>
<sequence>MFVQGQRKLPDGEALPLRACCPSPVERKAVFWRSSNTAPTQSGPAAQGEKGPAGGSPAHQPQGKWLLSGYPFWTKIKRAYLAAGFPGV</sequence>
<feature type="region of interest" description="Disordered" evidence="1">
    <location>
        <begin position="32"/>
        <end position="62"/>
    </location>
</feature>
<evidence type="ECO:0000313" key="2">
    <source>
        <dbReference type="EMBL" id="KAJ8336984.1"/>
    </source>
</evidence>
<reference evidence="2" key="1">
    <citation type="journal article" date="2023" name="Science">
        <title>Genome structures resolve the early diversification of teleost fishes.</title>
        <authorList>
            <person name="Parey E."/>
            <person name="Louis A."/>
            <person name="Montfort J."/>
            <person name="Bouchez O."/>
            <person name="Roques C."/>
            <person name="Iampietro C."/>
            <person name="Lluch J."/>
            <person name="Castinel A."/>
            <person name="Donnadieu C."/>
            <person name="Desvignes T."/>
            <person name="Floi Bucao C."/>
            <person name="Jouanno E."/>
            <person name="Wen M."/>
            <person name="Mejri S."/>
            <person name="Dirks R."/>
            <person name="Jansen H."/>
            <person name="Henkel C."/>
            <person name="Chen W.J."/>
            <person name="Zahm M."/>
            <person name="Cabau C."/>
            <person name="Klopp C."/>
            <person name="Thompson A.W."/>
            <person name="Robinson-Rechavi M."/>
            <person name="Braasch I."/>
            <person name="Lecointre G."/>
            <person name="Bobe J."/>
            <person name="Postlethwait J.H."/>
            <person name="Berthelot C."/>
            <person name="Roest Crollius H."/>
            <person name="Guiguen Y."/>
        </authorList>
    </citation>
    <scope>NUCLEOTIDE SEQUENCE</scope>
    <source>
        <strain evidence="2">WJC10195</strain>
    </source>
</reference>
<evidence type="ECO:0000256" key="1">
    <source>
        <dbReference type="SAM" id="MobiDB-lite"/>
    </source>
</evidence>
<protein>
    <submittedName>
        <fullName evidence="2">Uncharacterized protein</fullName>
    </submittedName>
</protein>
<accession>A0A9Q1EDU7</accession>
<comment type="caution">
    <text evidence="2">The sequence shown here is derived from an EMBL/GenBank/DDBJ whole genome shotgun (WGS) entry which is preliminary data.</text>
</comment>
<dbReference type="EMBL" id="JAINUF010000019">
    <property type="protein sequence ID" value="KAJ8336984.1"/>
    <property type="molecule type" value="Genomic_DNA"/>
</dbReference>
<feature type="compositionally biased region" description="Polar residues" evidence="1">
    <location>
        <begin position="33"/>
        <end position="44"/>
    </location>
</feature>
<evidence type="ECO:0000313" key="3">
    <source>
        <dbReference type="Proteomes" id="UP001152622"/>
    </source>
</evidence>
<dbReference type="Proteomes" id="UP001152622">
    <property type="component" value="Chromosome 19"/>
</dbReference>
<organism evidence="2 3">
    <name type="scientific">Synaphobranchus kaupii</name>
    <name type="common">Kaup's arrowtooth eel</name>
    <dbReference type="NCBI Taxonomy" id="118154"/>
    <lineage>
        <taxon>Eukaryota</taxon>
        <taxon>Metazoa</taxon>
        <taxon>Chordata</taxon>
        <taxon>Craniata</taxon>
        <taxon>Vertebrata</taxon>
        <taxon>Euteleostomi</taxon>
        <taxon>Actinopterygii</taxon>
        <taxon>Neopterygii</taxon>
        <taxon>Teleostei</taxon>
        <taxon>Anguilliformes</taxon>
        <taxon>Synaphobranchidae</taxon>
        <taxon>Synaphobranchus</taxon>
    </lineage>
</organism>
<gene>
    <name evidence="2" type="ORF">SKAU_G00382040</name>
</gene>
<name>A0A9Q1EDU7_SYNKA</name>
<dbReference type="AlphaFoldDB" id="A0A9Q1EDU7"/>